<dbReference type="InterPro" id="IPR020612">
    <property type="entry name" value="Methylthiotransferase_CS"/>
</dbReference>
<dbReference type="SFLD" id="SFLDG01082">
    <property type="entry name" value="B12-binding_domain_containing"/>
    <property type="match status" value="1"/>
</dbReference>
<evidence type="ECO:0000256" key="1">
    <source>
        <dbReference type="ARBA" id="ARBA00001966"/>
    </source>
</evidence>
<dbReference type="AlphaFoldDB" id="H2J3Y6"/>
<dbReference type="eggNOG" id="COG0621">
    <property type="taxonomic scope" value="Bacteria"/>
</dbReference>
<dbReference type="NCBIfam" id="TIGR00089">
    <property type="entry name" value="MiaB/RimO family radical SAM methylthiotransferase"/>
    <property type="match status" value="1"/>
</dbReference>
<dbReference type="PANTHER" id="PTHR11918:SF45">
    <property type="entry name" value="THREONYLCARBAMOYLADENOSINE TRNA METHYLTHIOTRANSFERASE"/>
    <property type="match status" value="1"/>
</dbReference>
<evidence type="ECO:0000256" key="4">
    <source>
        <dbReference type="ARBA" id="ARBA00022691"/>
    </source>
</evidence>
<dbReference type="PROSITE" id="PS51449">
    <property type="entry name" value="MTTASE_N"/>
    <property type="match status" value="1"/>
</dbReference>
<dbReference type="Pfam" id="PF00919">
    <property type="entry name" value="UPF0004"/>
    <property type="match status" value="1"/>
</dbReference>
<dbReference type="InterPro" id="IPR038135">
    <property type="entry name" value="Methylthiotransferase_N_sf"/>
</dbReference>
<name>H2J3Y6_MARPK</name>
<dbReference type="RefSeq" id="WP_014295786.1">
    <property type="nucleotide sequence ID" value="NC_016751.1"/>
</dbReference>
<dbReference type="InterPro" id="IPR007197">
    <property type="entry name" value="rSAM"/>
</dbReference>
<dbReference type="PROSITE" id="PS51918">
    <property type="entry name" value="RADICAL_SAM"/>
    <property type="match status" value="1"/>
</dbReference>
<comment type="cofactor">
    <cofactor evidence="1">
        <name>[4Fe-4S] cluster</name>
        <dbReference type="ChEBI" id="CHEBI:49883"/>
    </cofactor>
</comment>
<dbReference type="EMBL" id="CP003257">
    <property type="protein sequence ID" value="AEX84714.1"/>
    <property type="molecule type" value="Genomic_DNA"/>
</dbReference>
<dbReference type="SFLD" id="SFLDS00029">
    <property type="entry name" value="Radical_SAM"/>
    <property type="match status" value="1"/>
</dbReference>
<dbReference type="HOGENOM" id="CLU_018697_1_0_0"/>
<evidence type="ECO:0000259" key="9">
    <source>
        <dbReference type="PROSITE" id="PS51918"/>
    </source>
</evidence>
<keyword evidence="7" id="KW-0411">Iron-sulfur</keyword>
<dbReference type="InterPro" id="IPR005839">
    <property type="entry name" value="Methylthiotransferase"/>
</dbReference>
<keyword evidence="5" id="KW-0479">Metal-binding</keyword>
<keyword evidence="11" id="KW-1185">Reference proteome</keyword>
<feature type="domain" description="Radical SAM core" evidence="9">
    <location>
        <begin position="135"/>
        <end position="366"/>
    </location>
</feature>
<evidence type="ECO:0000256" key="3">
    <source>
        <dbReference type="ARBA" id="ARBA00022679"/>
    </source>
</evidence>
<evidence type="ECO:0000256" key="5">
    <source>
        <dbReference type="ARBA" id="ARBA00022723"/>
    </source>
</evidence>
<dbReference type="InterPro" id="IPR013848">
    <property type="entry name" value="Methylthiotransferase_N"/>
</dbReference>
<dbReference type="SMART" id="SM00729">
    <property type="entry name" value="Elp3"/>
    <property type="match status" value="1"/>
</dbReference>
<dbReference type="Proteomes" id="UP000007161">
    <property type="component" value="Chromosome"/>
</dbReference>
<sequence length="430" mass="50480">MEKVNIVTYGCKLNQAESEVIGEKLSSLNYIVEYDKSTKSDILIINSCTVTSEAERKIRQLIRKTKREKPDTKVVVVGCYTHTDTKSLLENGVDLILGNLEKKYIENYIDKNGVFVDLDYWHSKNEKIFLPQKPYNNYSRYFLPIEEGCLEFCTYCRIIFARGNKIRSVSKDEIFKKIDSLIKKGVKEFIITGINLTYYGYGTDYNLLNLIMDIEKKYQSQKIRFRISSLYPDFINENIIQFLNESKIFEKHIHLSLQHVSTKVLENMGRKYNEKYLINLFDMIFRINDIFSISSDIIVGFPGETNEDFEILLEFINKYPFSRVHAFRYSSRPNTKASKMPHQISGEIKKARMKQLQQYIKNSNEQYLKKLINSGITPEILIEKKDNQYSYGYDEYYIYHKILNNSINLNDFHKVKINKIENTGVISSVL</sequence>
<keyword evidence="6" id="KW-0408">Iron</keyword>
<dbReference type="Gene3D" id="3.80.30.20">
    <property type="entry name" value="tm_1862 like domain"/>
    <property type="match status" value="1"/>
</dbReference>
<dbReference type="KEGG" id="mpz:Marpi_0262"/>
<reference evidence="10 11" key="1">
    <citation type="journal article" date="2012" name="J. Bacteriol.">
        <title>Complete Genome Sequence of the Thermophilic, Piezophilic, Heterotrophic Bacterium Marinitoga piezophila KA3.</title>
        <authorList>
            <person name="Lucas S."/>
            <person name="Han J."/>
            <person name="Lapidus A."/>
            <person name="Cheng J.F."/>
            <person name="Goodwin L.A."/>
            <person name="Pitluck S."/>
            <person name="Peters L."/>
            <person name="Mikhailova N."/>
            <person name="Teshima H."/>
            <person name="Detter J.C."/>
            <person name="Han C."/>
            <person name="Tapia R."/>
            <person name="Land M."/>
            <person name="Hauser L."/>
            <person name="Kyrpides N.C."/>
            <person name="Ivanova N."/>
            <person name="Pagani I."/>
            <person name="Vannier P."/>
            <person name="Oger P."/>
            <person name="Bartlett D.H."/>
            <person name="Noll K.M."/>
            <person name="Woyke T."/>
            <person name="Jebbar M."/>
        </authorList>
    </citation>
    <scope>NUCLEOTIDE SEQUENCE [LARGE SCALE GENOMIC DNA]</scope>
    <source>
        <strain evidence="11">DSM 14283 / JCM 11233 / KA3</strain>
    </source>
</reference>
<evidence type="ECO:0000313" key="11">
    <source>
        <dbReference type="Proteomes" id="UP000007161"/>
    </source>
</evidence>
<keyword evidence="2" id="KW-0004">4Fe-4S</keyword>
<accession>H2J3Y6</accession>
<dbReference type="GO" id="GO:0051539">
    <property type="term" value="F:4 iron, 4 sulfur cluster binding"/>
    <property type="evidence" value="ECO:0007669"/>
    <property type="project" value="UniProtKB-KW"/>
</dbReference>
<dbReference type="SUPFAM" id="SSF102114">
    <property type="entry name" value="Radical SAM enzymes"/>
    <property type="match status" value="1"/>
</dbReference>
<feature type="domain" description="MTTase N-terminal" evidence="8">
    <location>
        <begin position="2"/>
        <end position="114"/>
    </location>
</feature>
<organism evidence="10 11">
    <name type="scientific">Marinitoga piezophila (strain DSM 14283 / JCM 11233 / KA3)</name>
    <dbReference type="NCBI Taxonomy" id="443254"/>
    <lineage>
        <taxon>Bacteria</taxon>
        <taxon>Thermotogati</taxon>
        <taxon>Thermotogota</taxon>
        <taxon>Thermotogae</taxon>
        <taxon>Petrotogales</taxon>
        <taxon>Petrotogaceae</taxon>
        <taxon>Marinitoga</taxon>
    </lineage>
</organism>
<evidence type="ECO:0000256" key="7">
    <source>
        <dbReference type="ARBA" id="ARBA00023014"/>
    </source>
</evidence>
<keyword evidence="3" id="KW-0808">Transferase</keyword>
<dbReference type="GO" id="GO:0035598">
    <property type="term" value="F:tRNA (N(6)-L-threonylcarbamoyladenosine(37)-C(2))-methylthiotransferase activity"/>
    <property type="evidence" value="ECO:0007669"/>
    <property type="project" value="TreeGrafter"/>
</dbReference>
<evidence type="ECO:0000256" key="6">
    <source>
        <dbReference type="ARBA" id="ARBA00023004"/>
    </source>
</evidence>
<dbReference type="InterPro" id="IPR023404">
    <property type="entry name" value="rSAM_horseshoe"/>
</dbReference>
<dbReference type="STRING" id="443254.Marpi_0262"/>
<evidence type="ECO:0000313" key="10">
    <source>
        <dbReference type="EMBL" id="AEX84714.1"/>
    </source>
</evidence>
<evidence type="ECO:0000259" key="8">
    <source>
        <dbReference type="PROSITE" id="PS51449"/>
    </source>
</evidence>
<dbReference type="Gene3D" id="3.40.50.12160">
    <property type="entry name" value="Methylthiotransferase, N-terminal domain"/>
    <property type="match status" value="1"/>
</dbReference>
<dbReference type="NCBIfam" id="TIGR01579">
    <property type="entry name" value="MiaB-like-C"/>
    <property type="match status" value="1"/>
</dbReference>
<keyword evidence="4" id="KW-0949">S-adenosyl-L-methionine</keyword>
<dbReference type="InterPro" id="IPR006467">
    <property type="entry name" value="MiaB-like_bact"/>
</dbReference>
<reference evidence="11" key="2">
    <citation type="submission" date="2012-01" db="EMBL/GenBank/DDBJ databases">
        <title>Complete sequence of chromosome of Marinitoga piezophila KA3.</title>
        <authorList>
            <person name="Lucas S."/>
            <person name="Han J."/>
            <person name="Lapidus A."/>
            <person name="Cheng J.-F."/>
            <person name="Goodwin L."/>
            <person name="Pitluck S."/>
            <person name="Peters L."/>
            <person name="Mikhailova N."/>
            <person name="Teshima H."/>
            <person name="Detter J.C."/>
            <person name="Han C."/>
            <person name="Tapia R."/>
            <person name="Land M."/>
            <person name="Hauser L."/>
            <person name="Kyrpides N."/>
            <person name="Ivanova N."/>
            <person name="Pagani I."/>
            <person name="Jebbar M."/>
            <person name="Vannier P."/>
            <person name="Oger P."/>
            <person name="Cario A."/>
            <person name="Bartlett D."/>
            <person name="Noll K.M."/>
            <person name="Woyke T."/>
        </authorList>
    </citation>
    <scope>NUCLEOTIDE SEQUENCE [LARGE SCALE GENOMIC DNA]</scope>
    <source>
        <strain evidence="11">DSM 14283 / JCM 11233 / KA3</strain>
    </source>
</reference>
<dbReference type="InterPro" id="IPR006638">
    <property type="entry name" value="Elp3/MiaA/NifB-like_rSAM"/>
</dbReference>
<dbReference type="GO" id="GO:0046872">
    <property type="term" value="F:metal ion binding"/>
    <property type="evidence" value="ECO:0007669"/>
    <property type="project" value="UniProtKB-KW"/>
</dbReference>
<dbReference type="Pfam" id="PF04055">
    <property type="entry name" value="Radical_SAM"/>
    <property type="match status" value="1"/>
</dbReference>
<dbReference type="InterPro" id="IPR058240">
    <property type="entry name" value="rSAM_sf"/>
</dbReference>
<gene>
    <name evidence="10" type="ordered locus">Marpi_0262</name>
</gene>
<protein>
    <submittedName>
        <fullName evidence="10">MiaB-like tRNA modifying enzyme</fullName>
    </submittedName>
</protein>
<proteinExistence type="predicted"/>
<evidence type="ECO:0000256" key="2">
    <source>
        <dbReference type="ARBA" id="ARBA00022485"/>
    </source>
</evidence>
<dbReference type="PROSITE" id="PS01278">
    <property type="entry name" value="MTTASE_RADICAL"/>
    <property type="match status" value="1"/>
</dbReference>
<dbReference type="PANTHER" id="PTHR11918">
    <property type="entry name" value="RADICAL SAM PROTEINS"/>
    <property type="match status" value="1"/>
</dbReference>